<evidence type="ECO:0000313" key="4">
    <source>
        <dbReference type="Proteomes" id="UP000800200"/>
    </source>
</evidence>
<proteinExistence type="predicted"/>
<dbReference type="PANTHER" id="PTHR38113">
    <property type="match status" value="1"/>
</dbReference>
<reference evidence="3" key="1">
    <citation type="journal article" date="2020" name="Stud. Mycol.">
        <title>101 Dothideomycetes genomes: a test case for predicting lifestyles and emergence of pathogens.</title>
        <authorList>
            <person name="Haridas S."/>
            <person name="Albert R."/>
            <person name="Binder M."/>
            <person name="Bloem J."/>
            <person name="Labutti K."/>
            <person name="Salamov A."/>
            <person name="Andreopoulos B."/>
            <person name="Baker S."/>
            <person name="Barry K."/>
            <person name="Bills G."/>
            <person name="Bluhm B."/>
            <person name="Cannon C."/>
            <person name="Castanera R."/>
            <person name="Culley D."/>
            <person name="Daum C."/>
            <person name="Ezra D."/>
            <person name="Gonzalez J."/>
            <person name="Henrissat B."/>
            <person name="Kuo A."/>
            <person name="Liang C."/>
            <person name="Lipzen A."/>
            <person name="Lutzoni F."/>
            <person name="Magnuson J."/>
            <person name="Mondo S."/>
            <person name="Nolan M."/>
            <person name="Ohm R."/>
            <person name="Pangilinan J."/>
            <person name="Park H.-J."/>
            <person name="Ramirez L."/>
            <person name="Alfaro M."/>
            <person name="Sun H."/>
            <person name="Tritt A."/>
            <person name="Yoshinaga Y."/>
            <person name="Zwiers L.-H."/>
            <person name="Turgeon B."/>
            <person name="Goodwin S."/>
            <person name="Spatafora J."/>
            <person name="Crous P."/>
            <person name="Grigoriev I."/>
        </authorList>
    </citation>
    <scope>NUCLEOTIDE SEQUENCE</scope>
    <source>
        <strain evidence="3">CBS 207.26</strain>
    </source>
</reference>
<feature type="region of interest" description="Disordered" evidence="1">
    <location>
        <begin position="1"/>
        <end position="22"/>
    </location>
</feature>
<dbReference type="EMBL" id="ML994624">
    <property type="protein sequence ID" value="KAF2188199.1"/>
    <property type="molecule type" value="Genomic_DNA"/>
</dbReference>
<feature type="region of interest" description="Disordered" evidence="1">
    <location>
        <begin position="351"/>
        <end position="389"/>
    </location>
</feature>
<feature type="domain" description="DUF2293" evidence="2">
    <location>
        <begin position="176"/>
        <end position="259"/>
    </location>
</feature>
<evidence type="ECO:0000313" key="3">
    <source>
        <dbReference type="EMBL" id="KAF2188199.1"/>
    </source>
</evidence>
<dbReference type="InterPro" id="IPR018744">
    <property type="entry name" value="DUF2293"/>
</dbReference>
<dbReference type="PANTHER" id="PTHR38113:SF1">
    <property type="entry name" value="DUF2293 DOMAIN-CONTAINING PROTEIN"/>
    <property type="match status" value="1"/>
</dbReference>
<sequence>MARVHRTHHGVRSSETPRIDRSRAVRKKKPYKILLEAVTKEKKKLHSVLSYTADAPRGYSFVPAGNPDLTEYCKEVCRRRGLNVYIVSAKPKNKAHANPDKISHHVHRLGHHFPNKVIDEACDVLGYLFRGGTYEKSTRMLDSSRLARSLAVHGNRMRLHDRPVTDTETKEQIRAAIRDLFPKIPEDDLTSIVKHAFREGTNRVGNASELPLARRVQLAVVAHIRHCYTDYDHLLKTGTWQEARAKVEQTSLAQLMKWRDEEDNDELEETFREVIILDDDDDDEEDSEDTLSGGESREPSLEIVSSQAAAHELQPNDLAEVEWIDPHNMNRAPGKAYFLRPIRRVVSSARSGPSHVYSAPKAASRPIVDDRARGGHTSSAFSHAHPRPLPLIHPAEARLNYRHEPHEGPRLMEP</sequence>
<dbReference type="Proteomes" id="UP000800200">
    <property type="component" value="Unassembled WGS sequence"/>
</dbReference>
<gene>
    <name evidence="3" type="ORF">K469DRAFT_566988</name>
</gene>
<feature type="region of interest" description="Disordered" evidence="1">
    <location>
        <begin position="276"/>
        <end position="302"/>
    </location>
</feature>
<protein>
    <recommendedName>
        <fullName evidence="2">DUF2293 domain-containing protein</fullName>
    </recommendedName>
</protein>
<evidence type="ECO:0000259" key="2">
    <source>
        <dbReference type="Pfam" id="PF10056"/>
    </source>
</evidence>
<organism evidence="3 4">
    <name type="scientific">Zopfia rhizophila CBS 207.26</name>
    <dbReference type="NCBI Taxonomy" id="1314779"/>
    <lineage>
        <taxon>Eukaryota</taxon>
        <taxon>Fungi</taxon>
        <taxon>Dikarya</taxon>
        <taxon>Ascomycota</taxon>
        <taxon>Pezizomycotina</taxon>
        <taxon>Dothideomycetes</taxon>
        <taxon>Dothideomycetes incertae sedis</taxon>
        <taxon>Zopfiaceae</taxon>
        <taxon>Zopfia</taxon>
    </lineage>
</organism>
<feature type="compositionally biased region" description="Acidic residues" evidence="1">
    <location>
        <begin position="276"/>
        <end position="289"/>
    </location>
</feature>
<feature type="compositionally biased region" description="Basic residues" evidence="1">
    <location>
        <begin position="1"/>
        <end position="11"/>
    </location>
</feature>
<accession>A0A6A6ECA4</accession>
<name>A0A6A6ECA4_9PEZI</name>
<dbReference type="OrthoDB" id="5288828at2759"/>
<dbReference type="AlphaFoldDB" id="A0A6A6ECA4"/>
<dbReference type="Pfam" id="PF10056">
    <property type="entry name" value="DUF2293"/>
    <property type="match status" value="1"/>
</dbReference>
<keyword evidence="4" id="KW-1185">Reference proteome</keyword>
<evidence type="ECO:0000256" key="1">
    <source>
        <dbReference type="SAM" id="MobiDB-lite"/>
    </source>
</evidence>